<dbReference type="Pfam" id="PF06908">
    <property type="entry name" value="YpsA"/>
    <property type="match status" value="1"/>
</dbReference>
<dbReference type="RefSeq" id="WP_121766978.1">
    <property type="nucleotide sequence ID" value="NZ_RAZM01000005.1"/>
</dbReference>
<dbReference type="SUPFAM" id="SSF102405">
    <property type="entry name" value="MCP/YpsA-like"/>
    <property type="match status" value="1"/>
</dbReference>
<dbReference type="PANTHER" id="PTHR38440:SF1">
    <property type="entry name" value="UPF0398 PROTEIN SPR0331"/>
    <property type="match status" value="1"/>
</dbReference>
<dbReference type="PANTHER" id="PTHR38440">
    <property type="entry name" value="UPF0398 PROTEIN YPSA"/>
    <property type="match status" value="1"/>
</dbReference>
<proteinExistence type="predicted"/>
<comment type="caution">
    <text evidence="1">The sequence shown here is derived from an EMBL/GenBank/DDBJ whole genome shotgun (WGS) entry which is preliminary data.</text>
</comment>
<gene>
    <name evidence="1" type="ORF">D7Y07_03050</name>
</gene>
<sequence length="167" mass="19105">MEKVLYLEKEKSITFTGHRIIPFIRQEEVRTQLTTVVALAYKSGITCFYCGMALGFDLMAAEVVLSLKDKFSDIQLIAVVPFSGQSSRWTSSEQERYHQILSQANKVVTLSKNYFRGCLLRRNDYMLSHSCSVIAYYNGKPKGGTFYTVRKAERMKMNVVNIYGKRG</sequence>
<dbReference type="AlphaFoldDB" id="A0A3L7Z2W3"/>
<dbReference type="Gene3D" id="3.40.50.450">
    <property type="match status" value="1"/>
</dbReference>
<accession>A0A3L7Z2W3</accession>
<protein>
    <submittedName>
        <fullName evidence="1">DUF1273 family protein</fullName>
    </submittedName>
</protein>
<evidence type="ECO:0000313" key="1">
    <source>
        <dbReference type="EMBL" id="RLT81415.1"/>
    </source>
</evidence>
<dbReference type="InterPro" id="IPR010697">
    <property type="entry name" value="YspA"/>
</dbReference>
<evidence type="ECO:0000313" key="2">
    <source>
        <dbReference type="Proteomes" id="UP000267159"/>
    </source>
</evidence>
<organism evidence="1 2">
    <name type="scientific">Bacteroides acidifaciens</name>
    <dbReference type="NCBI Taxonomy" id="85831"/>
    <lineage>
        <taxon>Bacteria</taxon>
        <taxon>Pseudomonadati</taxon>
        <taxon>Bacteroidota</taxon>
        <taxon>Bacteroidia</taxon>
        <taxon>Bacteroidales</taxon>
        <taxon>Bacteroidaceae</taxon>
        <taxon>Bacteroides</taxon>
    </lineage>
</organism>
<dbReference type="EMBL" id="RAZM01000005">
    <property type="protein sequence ID" value="RLT81415.1"/>
    <property type="molecule type" value="Genomic_DNA"/>
</dbReference>
<dbReference type="Proteomes" id="UP000267159">
    <property type="component" value="Unassembled WGS sequence"/>
</dbReference>
<reference evidence="1 2" key="1">
    <citation type="submission" date="2018-09" db="EMBL/GenBank/DDBJ databases">
        <title>Murine metabolic-syndrome-specific gut microbial biobank.</title>
        <authorList>
            <person name="Liu C."/>
        </authorList>
    </citation>
    <scope>NUCLEOTIDE SEQUENCE [LARGE SCALE GENOMIC DNA]</scope>
    <source>
        <strain evidence="1 2">0.1X-D8-26</strain>
    </source>
</reference>
<name>A0A3L7Z2W3_9BACE</name>